<evidence type="ECO:0000313" key="1">
    <source>
        <dbReference type="EMBL" id="TXE24840.1"/>
    </source>
</evidence>
<gene>
    <name evidence="1" type="ORF">FOT63_23545</name>
</gene>
<dbReference type="EMBL" id="VOUP01000021">
    <property type="protein sequence ID" value="TXE24840.1"/>
    <property type="molecule type" value="Genomic_DNA"/>
</dbReference>
<dbReference type="Proteomes" id="UP000321307">
    <property type="component" value="Unassembled WGS sequence"/>
</dbReference>
<accession>A0A9X9BY54</accession>
<organism evidence="1 2">
    <name type="scientific">Serratia ureilytica</name>
    <dbReference type="NCBI Taxonomy" id="300181"/>
    <lineage>
        <taxon>Bacteria</taxon>
        <taxon>Pseudomonadati</taxon>
        <taxon>Pseudomonadota</taxon>
        <taxon>Gammaproteobacteria</taxon>
        <taxon>Enterobacterales</taxon>
        <taxon>Yersiniaceae</taxon>
        <taxon>Serratia</taxon>
    </lineage>
</organism>
<proteinExistence type="predicted"/>
<dbReference type="RefSeq" id="WP_147839072.1">
    <property type="nucleotide sequence ID" value="NZ_VOUP01000021.1"/>
</dbReference>
<protein>
    <submittedName>
        <fullName evidence="1">Uncharacterized protein</fullName>
    </submittedName>
</protein>
<comment type="caution">
    <text evidence="1">The sequence shown here is derived from an EMBL/GenBank/DDBJ whole genome shotgun (WGS) entry which is preliminary data.</text>
</comment>
<sequence>MVKLTGDGRSRIQHLEKRLRETLNKNCYHPPSGAGENDYRSYQQKVIIYLRSINTPEDNINVFLSDTDRIYSGMFPSESDTEWYRNDPRASLWLVCELYEELKKNKIEHDADFLSPGLLQPNHNVRVDAMRRCINDWPLLVTTQNDFIEDRGIEWANLLANHNLFRDVSSSKVDVGSWLKDHIKNNTPIGLNRICGESPEEVMAWCYTSYFIWRKNNLHLPDSVELFNRKFKSAWATQKNRNKKKVELNLTALNVNITQKSRDILADYCTCKGVSRDSAIEHAIKTALIKFK</sequence>
<reference evidence="1 2" key="1">
    <citation type="submission" date="2019-07" db="EMBL/GenBank/DDBJ databases">
        <title>Serratia strains were isolated from fresh produce.</title>
        <authorList>
            <person name="Cho G.-S."/>
            <person name="Stein M."/>
            <person name="Lee W."/>
            <person name="Suh S.H."/>
            <person name="Franz C.M.A.P."/>
        </authorList>
    </citation>
    <scope>NUCLEOTIDE SEQUENCE [LARGE SCALE GENOMIC DNA]</scope>
    <source>
        <strain evidence="1 2">S17</strain>
    </source>
</reference>
<evidence type="ECO:0000313" key="2">
    <source>
        <dbReference type="Proteomes" id="UP000321307"/>
    </source>
</evidence>
<dbReference type="AlphaFoldDB" id="A0A9X9BY54"/>
<name>A0A9X9BY54_9GAMM</name>